<evidence type="ECO:0000313" key="1">
    <source>
        <dbReference type="EMBL" id="KHF25308.1"/>
    </source>
</evidence>
<name>A0A0B0H536_SOVGS</name>
<dbReference type="Proteomes" id="UP000030856">
    <property type="component" value="Unassembled WGS sequence"/>
</dbReference>
<gene>
    <name evidence="1" type="ORF">JV46_10720</name>
</gene>
<accession>A0A0B0H536</accession>
<dbReference type="EMBL" id="JRAA01000002">
    <property type="protein sequence ID" value="KHF25308.1"/>
    <property type="molecule type" value="Genomic_DNA"/>
</dbReference>
<comment type="caution">
    <text evidence="1">The sequence shown here is derived from an EMBL/GenBank/DDBJ whole genome shotgun (WGS) entry which is preliminary data.</text>
</comment>
<proteinExistence type="predicted"/>
<organism evidence="1 2">
    <name type="scientific">Solemya velum gill symbiont</name>
    <dbReference type="NCBI Taxonomy" id="2340"/>
    <lineage>
        <taxon>Bacteria</taxon>
        <taxon>Pseudomonadati</taxon>
        <taxon>Pseudomonadota</taxon>
        <taxon>Gammaproteobacteria</taxon>
        <taxon>sulfur-oxidizing symbionts</taxon>
    </lineage>
</organism>
<dbReference type="AlphaFoldDB" id="A0A0B0H536"/>
<evidence type="ECO:0000313" key="2">
    <source>
        <dbReference type="Proteomes" id="UP000030856"/>
    </source>
</evidence>
<keyword evidence="2" id="KW-1185">Reference proteome</keyword>
<sequence>MSAEYFSKASEELARRIYEDYLDQQRQAASDTVNGNVSG</sequence>
<protein>
    <submittedName>
        <fullName evidence="1">Uncharacterized protein</fullName>
    </submittedName>
</protein>
<reference evidence="1 2" key="1">
    <citation type="journal article" date="2014" name="BMC Genomics">
        <title>The genome of the intracellular bacterium of the coastal bivalve, Solemya velum: a blueprint for thriving in and out of symbiosis.</title>
        <authorList>
            <person name="Dmytrenko O."/>
            <person name="Russell S.L."/>
            <person name="Loo W.T."/>
            <person name="Fontanez K.M."/>
            <person name="Liao L."/>
            <person name="Roeselers G."/>
            <person name="Sharma R."/>
            <person name="Stewart F.J."/>
            <person name="Newton I.L."/>
            <person name="Woyke T."/>
            <person name="Wu D."/>
            <person name="Lang J.M."/>
            <person name="Eisen J.A."/>
            <person name="Cavanaugh C.M."/>
        </authorList>
    </citation>
    <scope>NUCLEOTIDE SEQUENCE [LARGE SCALE GENOMIC DNA]</scope>
    <source>
        <strain evidence="1 2">WH</strain>
    </source>
</reference>
<dbReference type="STRING" id="2340.JV46_10720"/>